<name>A0A409X0K4_PSICY</name>
<evidence type="ECO:0000313" key="7">
    <source>
        <dbReference type="EMBL" id="PPQ84287.1"/>
    </source>
</evidence>
<keyword evidence="8" id="KW-1185">Reference proteome</keyword>
<dbReference type="OrthoDB" id="2156690at2759"/>
<comment type="caution">
    <text evidence="7">The sequence shown here is derived from an EMBL/GenBank/DDBJ whole genome shotgun (WGS) entry which is preliminary data.</text>
</comment>
<dbReference type="GO" id="GO:0016020">
    <property type="term" value="C:membrane"/>
    <property type="evidence" value="ECO:0007669"/>
    <property type="project" value="UniProtKB-SubCell"/>
</dbReference>
<evidence type="ECO:0000256" key="4">
    <source>
        <dbReference type="ARBA" id="ARBA00023136"/>
    </source>
</evidence>
<feature type="transmembrane region" description="Helical" evidence="6">
    <location>
        <begin position="286"/>
        <end position="309"/>
    </location>
</feature>
<evidence type="ECO:0000256" key="1">
    <source>
        <dbReference type="ARBA" id="ARBA00004141"/>
    </source>
</evidence>
<sequence length="488" mass="53324">MHHRTPSSFTRKVGSNVRRRSGGATSYKNRADRSPTGEDDSFPSIHSQPTVTFMSRGDPSARSNAGLEISPARSQRNMPPAPPQFEGYHVFTSLCTSDEASVSEYSGNSRFINDEVASASGGNTLEGINIAPSDTSPSSEDPSACISSVESRPAHSSESPGSNLKMTSTIDLGHSGLIPSVGTTNKFTNKWPKPRTLKYFEVLPEGSKGASIGGMGLIHTGTPALEKGQGPSPNNHAVKWPIFKWCLFISIMSVFAYGFMGMITALMTWFNAWDNADVMVVADNDILILITLSASILLLTALIGTAGIFLNSRSTLAIYALLLWPAFLSLLAVGYTSYRRANLALDRKLDYSWSRFYTPLGRRMIQDALQCCGYFSSMHEASPSKWCYLRTPLPGCKGGLFKFEKINLRMIWRATFSLAPLHLINMVVALLSANHVTYVFGKRVIPKQYRLSPNDVKAEAEKLLGLAFVDVSYLSEGGEDNDLDKSRG</sequence>
<evidence type="ECO:0000256" key="5">
    <source>
        <dbReference type="SAM" id="MobiDB-lite"/>
    </source>
</evidence>
<reference evidence="7 8" key="1">
    <citation type="journal article" date="2018" name="Evol. Lett.">
        <title>Horizontal gene cluster transfer increased hallucinogenic mushroom diversity.</title>
        <authorList>
            <person name="Reynolds H.T."/>
            <person name="Vijayakumar V."/>
            <person name="Gluck-Thaler E."/>
            <person name="Korotkin H.B."/>
            <person name="Matheny P.B."/>
            <person name="Slot J.C."/>
        </authorList>
    </citation>
    <scope>NUCLEOTIDE SEQUENCE [LARGE SCALE GENOMIC DNA]</scope>
    <source>
        <strain evidence="7 8">2631</strain>
    </source>
</reference>
<accession>A0A409X0K4</accession>
<comment type="subcellular location">
    <subcellularLocation>
        <location evidence="1">Membrane</location>
        <topology evidence="1">Multi-pass membrane protein</topology>
    </subcellularLocation>
</comment>
<feature type="transmembrane region" description="Helical" evidence="6">
    <location>
        <begin position="419"/>
        <end position="440"/>
    </location>
</feature>
<dbReference type="EMBL" id="NHYD01002901">
    <property type="protein sequence ID" value="PPQ84287.1"/>
    <property type="molecule type" value="Genomic_DNA"/>
</dbReference>
<feature type="region of interest" description="Disordered" evidence="5">
    <location>
        <begin position="120"/>
        <end position="166"/>
    </location>
</feature>
<evidence type="ECO:0000256" key="3">
    <source>
        <dbReference type="ARBA" id="ARBA00022989"/>
    </source>
</evidence>
<dbReference type="Pfam" id="PF00335">
    <property type="entry name" value="Tetraspanin"/>
    <property type="match status" value="1"/>
</dbReference>
<dbReference type="InParanoid" id="A0A409X0K4"/>
<evidence type="ECO:0000256" key="6">
    <source>
        <dbReference type="SAM" id="Phobius"/>
    </source>
</evidence>
<feature type="transmembrane region" description="Helical" evidence="6">
    <location>
        <begin position="245"/>
        <end position="266"/>
    </location>
</feature>
<feature type="compositionally biased region" description="Polar residues" evidence="5">
    <location>
        <begin position="145"/>
        <end position="166"/>
    </location>
</feature>
<keyword evidence="4 6" id="KW-0472">Membrane</keyword>
<dbReference type="InterPro" id="IPR018499">
    <property type="entry name" value="Tetraspanin/Peripherin"/>
</dbReference>
<evidence type="ECO:0008006" key="9">
    <source>
        <dbReference type="Google" id="ProtNLM"/>
    </source>
</evidence>
<keyword evidence="3 6" id="KW-1133">Transmembrane helix</keyword>
<evidence type="ECO:0000313" key="8">
    <source>
        <dbReference type="Proteomes" id="UP000283269"/>
    </source>
</evidence>
<organism evidence="7 8">
    <name type="scientific">Psilocybe cyanescens</name>
    <dbReference type="NCBI Taxonomy" id="93625"/>
    <lineage>
        <taxon>Eukaryota</taxon>
        <taxon>Fungi</taxon>
        <taxon>Dikarya</taxon>
        <taxon>Basidiomycota</taxon>
        <taxon>Agaricomycotina</taxon>
        <taxon>Agaricomycetes</taxon>
        <taxon>Agaricomycetidae</taxon>
        <taxon>Agaricales</taxon>
        <taxon>Agaricineae</taxon>
        <taxon>Strophariaceae</taxon>
        <taxon>Psilocybe</taxon>
    </lineage>
</organism>
<feature type="compositionally biased region" description="Polar residues" evidence="5">
    <location>
        <begin position="1"/>
        <end position="10"/>
    </location>
</feature>
<dbReference type="STRING" id="93625.A0A409X0K4"/>
<dbReference type="Proteomes" id="UP000283269">
    <property type="component" value="Unassembled WGS sequence"/>
</dbReference>
<keyword evidence="2 6" id="KW-0812">Transmembrane</keyword>
<feature type="transmembrane region" description="Helical" evidence="6">
    <location>
        <begin position="316"/>
        <end position="338"/>
    </location>
</feature>
<evidence type="ECO:0000256" key="2">
    <source>
        <dbReference type="ARBA" id="ARBA00022692"/>
    </source>
</evidence>
<protein>
    <recommendedName>
        <fullName evidence="9">Tetraspanin Tsp2</fullName>
    </recommendedName>
</protein>
<dbReference type="AlphaFoldDB" id="A0A409X0K4"/>
<feature type="compositionally biased region" description="Low complexity" evidence="5">
    <location>
        <begin position="132"/>
        <end position="143"/>
    </location>
</feature>
<feature type="region of interest" description="Disordered" evidence="5">
    <location>
        <begin position="1"/>
        <end position="85"/>
    </location>
</feature>
<gene>
    <name evidence="7" type="ORF">CVT25_013225</name>
</gene>
<feature type="compositionally biased region" description="Polar residues" evidence="5">
    <location>
        <begin position="44"/>
        <end position="53"/>
    </location>
</feature>
<proteinExistence type="predicted"/>